<dbReference type="AlphaFoldDB" id="A0A212LA58"/>
<evidence type="ECO:0000256" key="4">
    <source>
        <dbReference type="ARBA" id="ARBA00022989"/>
    </source>
</evidence>
<feature type="transmembrane region" description="Helical" evidence="6">
    <location>
        <begin position="174"/>
        <end position="192"/>
    </location>
</feature>
<keyword evidence="3 6" id="KW-0812">Transmembrane</keyword>
<organism evidence="7">
    <name type="scientific">uncultured Desulfovibrio sp</name>
    <dbReference type="NCBI Taxonomy" id="167968"/>
    <lineage>
        <taxon>Bacteria</taxon>
        <taxon>Pseudomonadati</taxon>
        <taxon>Thermodesulfobacteriota</taxon>
        <taxon>Desulfovibrionia</taxon>
        <taxon>Desulfovibrionales</taxon>
        <taxon>Desulfovibrionaceae</taxon>
        <taxon>Desulfovibrio</taxon>
        <taxon>environmental samples</taxon>
    </lineage>
</organism>
<proteinExistence type="inferred from homology"/>
<gene>
    <name evidence="7" type="ORF">KL86DES1_21924</name>
</gene>
<feature type="transmembrane region" description="Helical" evidence="6">
    <location>
        <begin position="356"/>
        <end position="379"/>
    </location>
</feature>
<keyword evidence="4 6" id="KW-1133">Transmembrane helix</keyword>
<dbReference type="InterPro" id="IPR001898">
    <property type="entry name" value="SLC13A/DASS"/>
</dbReference>
<dbReference type="Pfam" id="PF00939">
    <property type="entry name" value="Na_sulph_symp"/>
    <property type="match status" value="1"/>
</dbReference>
<dbReference type="InterPro" id="IPR030676">
    <property type="entry name" value="CitT-rel"/>
</dbReference>
<comment type="similarity">
    <text evidence="2">Belongs to the SLC13A/DASS transporter (TC 2.A.47) family. DIT1 subfamily.</text>
</comment>
<evidence type="ECO:0000256" key="1">
    <source>
        <dbReference type="ARBA" id="ARBA00004141"/>
    </source>
</evidence>
<feature type="transmembrane region" description="Helical" evidence="6">
    <location>
        <begin position="87"/>
        <end position="107"/>
    </location>
</feature>
<name>A0A212LA58_9BACT</name>
<comment type="subcellular location">
    <subcellularLocation>
        <location evidence="1">Membrane</location>
        <topology evidence="1">Multi-pass membrane protein</topology>
    </subcellularLocation>
</comment>
<dbReference type="PANTHER" id="PTHR42826">
    <property type="entry name" value="DICARBOXYLATE TRANSPORTER 2.1, CHLOROPLASTIC"/>
    <property type="match status" value="1"/>
</dbReference>
<accession>A0A212LA58</accession>
<reference evidence="7" key="1">
    <citation type="submission" date="2016-08" db="EMBL/GenBank/DDBJ databases">
        <authorList>
            <person name="Seilhamer J.J."/>
        </authorList>
    </citation>
    <scope>NUCLEOTIDE SEQUENCE</scope>
    <source>
        <strain evidence="7">86-1</strain>
    </source>
</reference>
<evidence type="ECO:0000256" key="3">
    <source>
        <dbReference type="ARBA" id="ARBA00022692"/>
    </source>
</evidence>
<evidence type="ECO:0000256" key="6">
    <source>
        <dbReference type="SAM" id="Phobius"/>
    </source>
</evidence>
<keyword evidence="5 6" id="KW-0472">Membrane</keyword>
<dbReference type="GO" id="GO:0016020">
    <property type="term" value="C:membrane"/>
    <property type="evidence" value="ECO:0007669"/>
    <property type="project" value="UniProtKB-SubCell"/>
</dbReference>
<feature type="transmembrane region" description="Helical" evidence="6">
    <location>
        <begin position="315"/>
        <end position="336"/>
    </location>
</feature>
<evidence type="ECO:0000256" key="5">
    <source>
        <dbReference type="ARBA" id="ARBA00023136"/>
    </source>
</evidence>
<sequence length="469" mass="50330">MSPATTVRIKQVFAAIGTILALVTAFQTPPQGVPQPTMYAIGISIWAVFWWATGVIPEYATGLIMCTLFASVNAVPFKVAYGAFAGPVFWLTVTAFVLGAMAGKVGLLKRMALWVLKIFPPTFNGQVWGLIVSGLVISPLVPSTNGKAALSSPLGLTISDTLGLKRGGKAASGLFLACMTGFYLTSTLFLSGTGSNYMFLGLLGGTSGNVTWMAWFLRAIVFTVILMVGLGTYICLFCKPDKQVSLPPSYIKEQLQAIGPMTRDERWTLGIMLTTLLLWMTESLHGIKSGEVGVLAICALMVTKVMSRQDFNNKVAWPAVIFIGTLLNMAGVVQALKLDKLLGEALTPILSAVASNPYTLVLAIIASLFILKFAIVSVLTSAVISFFIFSSVAAGMGVDPWIVAFVAWTSSHIYIFPYQNSAYLCGHYAAASEMIDHGEGRKHSFIFVLLCVVAGMASVPFWRLLGLIQ</sequence>
<dbReference type="GO" id="GO:0022857">
    <property type="term" value="F:transmembrane transporter activity"/>
    <property type="evidence" value="ECO:0007669"/>
    <property type="project" value="InterPro"/>
</dbReference>
<evidence type="ECO:0000256" key="2">
    <source>
        <dbReference type="ARBA" id="ARBA00007349"/>
    </source>
</evidence>
<feature type="transmembrane region" description="Helical" evidence="6">
    <location>
        <begin position="386"/>
        <end position="408"/>
    </location>
</feature>
<evidence type="ECO:0000313" key="7">
    <source>
        <dbReference type="EMBL" id="SCM74415.1"/>
    </source>
</evidence>
<dbReference type="EMBL" id="FMJC01000002">
    <property type="protein sequence ID" value="SCM74415.1"/>
    <property type="molecule type" value="Genomic_DNA"/>
</dbReference>
<feature type="transmembrane region" description="Helical" evidence="6">
    <location>
        <begin position="444"/>
        <end position="465"/>
    </location>
</feature>
<protein>
    <submittedName>
        <fullName evidence="7">Divalent anion:Na+ symporter (DASS) family transporter</fullName>
    </submittedName>
</protein>
<dbReference type="RefSeq" id="WP_179981151.1">
    <property type="nucleotide sequence ID" value="NZ_LT608333.1"/>
</dbReference>
<feature type="transmembrane region" description="Helical" evidence="6">
    <location>
        <begin position="212"/>
        <end position="236"/>
    </location>
</feature>